<organism evidence="1 2">
    <name type="scientific">Hibiscus sabdariffa</name>
    <name type="common">roselle</name>
    <dbReference type="NCBI Taxonomy" id="183260"/>
    <lineage>
        <taxon>Eukaryota</taxon>
        <taxon>Viridiplantae</taxon>
        <taxon>Streptophyta</taxon>
        <taxon>Embryophyta</taxon>
        <taxon>Tracheophyta</taxon>
        <taxon>Spermatophyta</taxon>
        <taxon>Magnoliopsida</taxon>
        <taxon>eudicotyledons</taxon>
        <taxon>Gunneridae</taxon>
        <taxon>Pentapetalae</taxon>
        <taxon>rosids</taxon>
        <taxon>malvids</taxon>
        <taxon>Malvales</taxon>
        <taxon>Malvaceae</taxon>
        <taxon>Malvoideae</taxon>
        <taxon>Hibiscus</taxon>
    </lineage>
</organism>
<reference evidence="1 2" key="1">
    <citation type="journal article" date="2024" name="G3 (Bethesda)">
        <title>Genome assembly of Hibiscus sabdariffa L. provides insights into metabolisms of medicinal natural products.</title>
        <authorList>
            <person name="Kim T."/>
        </authorList>
    </citation>
    <scope>NUCLEOTIDE SEQUENCE [LARGE SCALE GENOMIC DNA]</scope>
    <source>
        <strain evidence="1">TK-2024</strain>
        <tissue evidence="1">Old leaves</tissue>
    </source>
</reference>
<comment type="caution">
    <text evidence="1">The sequence shown here is derived from an EMBL/GenBank/DDBJ whole genome shotgun (WGS) entry which is preliminary data.</text>
</comment>
<dbReference type="EMBL" id="JBBPBM010000027">
    <property type="protein sequence ID" value="KAK8538875.1"/>
    <property type="molecule type" value="Genomic_DNA"/>
</dbReference>
<keyword evidence="2" id="KW-1185">Reference proteome</keyword>
<evidence type="ECO:0000313" key="2">
    <source>
        <dbReference type="Proteomes" id="UP001472677"/>
    </source>
</evidence>
<gene>
    <name evidence="1" type="ORF">V6N12_034582</name>
</gene>
<evidence type="ECO:0000313" key="1">
    <source>
        <dbReference type="EMBL" id="KAK8538875.1"/>
    </source>
</evidence>
<dbReference type="Proteomes" id="UP001472677">
    <property type="component" value="Unassembled WGS sequence"/>
</dbReference>
<proteinExistence type="predicted"/>
<sequence>MIQIALASDGAMPIGKSVLMHAMWRIKGCATLMGCSVLDNTISKKGPPRVGHMLLAIHALPSRSIWTVRSRIDITIGMERCQNEISPRVFVVELICKWAGDMCFIL</sequence>
<protein>
    <submittedName>
        <fullName evidence="1">Uncharacterized protein</fullName>
    </submittedName>
</protein>
<name>A0ABR2DHL6_9ROSI</name>
<accession>A0ABR2DHL6</accession>